<dbReference type="EMBL" id="LN877954">
    <property type="protein sequence ID" value="CUV07907.1"/>
    <property type="molecule type" value="Genomic_DNA"/>
</dbReference>
<accession>A0A0S4TME8</accession>
<gene>
    <name evidence="1" type="ORF">CHUDEA8_3550</name>
</gene>
<reference evidence="1" key="1">
    <citation type="submission" date="2015-08" db="EMBL/GenBank/DDBJ databases">
        <authorList>
            <person name="Babu N.S."/>
            <person name="Beckwith C.J."/>
            <person name="Beseler K.G."/>
            <person name="Brison A."/>
            <person name="Carone J.V."/>
            <person name="Caskin T.P."/>
            <person name="Diamond M."/>
            <person name="Durham M.E."/>
            <person name="Foxe J.M."/>
            <person name="Go M."/>
            <person name="Henderson B.A."/>
            <person name="Jones I.B."/>
            <person name="McGettigan J.A."/>
            <person name="Micheletti S.J."/>
            <person name="Nasrallah M.E."/>
            <person name="Ortiz D."/>
            <person name="Piller C.R."/>
            <person name="Privatt S.R."/>
            <person name="Schneider S.L."/>
            <person name="Sharp S."/>
            <person name="Smith T.C."/>
            <person name="Stanton J.D."/>
            <person name="Ullery H.E."/>
            <person name="Wilson R.J."/>
            <person name="Serrano M.G."/>
            <person name="Buck G."/>
            <person name="Lee V."/>
            <person name="Wang Y."/>
            <person name="Carvalho R."/>
            <person name="Voegtly L."/>
            <person name="Shi R."/>
            <person name="Duckworth R."/>
            <person name="Johnson A."/>
            <person name="Loviza R."/>
            <person name="Walstead R."/>
            <person name="Shah Z."/>
            <person name="Kiflezghi M."/>
            <person name="Wade K."/>
            <person name="Ball S.L."/>
            <person name="Bradley K.W."/>
            <person name="Asai D.J."/>
            <person name="Bowman C.A."/>
            <person name="Russell D.A."/>
            <person name="Pope W.H."/>
            <person name="Jacobs-Sera D."/>
            <person name="Hendrix R.W."/>
            <person name="Hatfull G.F."/>
        </authorList>
    </citation>
    <scope>NUCLEOTIDE SEQUENCE [LARGE SCALE GENOMIC DNA]</scope>
</reference>
<name>A0A0S4TME8_CRYHO</name>
<dbReference type="VEuPathDB" id="CryptoDB:CHUDEA8_3550"/>
<dbReference type="Proteomes" id="UP000199752">
    <property type="component" value="Chromosome 8"/>
</dbReference>
<proteinExistence type="predicted"/>
<organism evidence="1">
    <name type="scientific">Cryptosporidium hominis</name>
    <dbReference type="NCBI Taxonomy" id="237895"/>
    <lineage>
        <taxon>Eukaryota</taxon>
        <taxon>Sar</taxon>
        <taxon>Alveolata</taxon>
        <taxon>Apicomplexa</taxon>
        <taxon>Conoidasida</taxon>
        <taxon>Coccidia</taxon>
        <taxon>Eucoccidiorida</taxon>
        <taxon>Eimeriorina</taxon>
        <taxon>Cryptosporidiidae</taxon>
        <taxon>Cryptosporidium</taxon>
    </lineage>
</organism>
<evidence type="ECO:0000313" key="1">
    <source>
        <dbReference type="EMBL" id="CUV07907.1"/>
    </source>
</evidence>
<dbReference type="VEuPathDB" id="CryptoDB:ChTU502y2012_405g0260"/>
<sequence>MNNFPLKIVNYLPLFSDDKISVHFIEICGEAGFVSNPDHSMKIILSGLKANSTLGFKKYIMPFLLLKVPSTLKYLQGVKLYILSQFFFFLKR</sequence>
<dbReference type="AlphaFoldDB" id="A0A0S4TME8"/>
<protein>
    <submittedName>
        <fullName evidence="1">Uncharacterized protein</fullName>
    </submittedName>
</protein>